<dbReference type="STRING" id="984485.A0A1E4RS23"/>
<protein>
    <submittedName>
        <fullName evidence="1">Uncharacterized protein</fullName>
    </submittedName>
</protein>
<organism evidence="1 2">
    <name type="scientific">Hyphopichia burtonii NRRL Y-1933</name>
    <dbReference type="NCBI Taxonomy" id="984485"/>
    <lineage>
        <taxon>Eukaryota</taxon>
        <taxon>Fungi</taxon>
        <taxon>Dikarya</taxon>
        <taxon>Ascomycota</taxon>
        <taxon>Saccharomycotina</taxon>
        <taxon>Pichiomycetes</taxon>
        <taxon>Debaryomycetaceae</taxon>
        <taxon>Hyphopichia</taxon>
    </lineage>
</organism>
<keyword evidence="2" id="KW-1185">Reference proteome</keyword>
<evidence type="ECO:0000313" key="1">
    <source>
        <dbReference type="EMBL" id="ODV70072.1"/>
    </source>
</evidence>
<accession>A0A1E4RS23</accession>
<evidence type="ECO:0000313" key="2">
    <source>
        <dbReference type="Proteomes" id="UP000095085"/>
    </source>
</evidence>
<dbReference type="InterPro" id="IPR021848">
    <property type="entry name" value="HODM_asu-like"/>
</dbReference>
<gene>
    <name evidence="1" type="ORF">HYPBUDRAFT_9380</name>
</gene>
<dbReference type="GeneID" id="30998463"/>
<sequence length="400" mass="46164">MDALTVNWNALREAYEPLRVPILIGTLLVIVVSLFKDDKSKIFTSNGLTLGGNEKKDRIVKPVIKPVPDSFDWKTADPLKSYPFKEGLYKLTMGIKNLDPQDYLLVEPVHAERLQLKQKLMSNSHPDYPQGKDIRKETVFYKPEAEMAVKEYYDFVLDYMCTKYPKLYVKIGNNQVLNKTIDEVIPAHTDDKTPGEDYVVHLSKVIDEDYIILQKDPSRSGEKDGDEYFFKAGIFTFAAGFAPSERFDTPLSYIHHPIPGYEDKLKPTMNRFFDKLLPFRFVTRSNFSVQTHNKFYVDDSNKGHNLSADYEQKPLDYDSLDFEKDVHYRSERQVLTKLPKSGAVVFTIRTYLIPMAQIKKEPKEVRERFIGAINGLQGDISAYKRSKEWGPPVIKYLSDD</sequence>
<dbReference type="AlphaFoldDB" id="A0A1E4RS23"/>
<proteinExistence type="predicted"/>
<name>A0A1E4RS23_9ASCO</name>
<dbReference type="OrthoDB" id="5043642at2759"/>
<dbReference type="RefSeq" id="XP_020079139.1">
    <property type="nucleotide sequence ID" value="XM_020223914.1"/>
</dbReference>
<dbReference type="Pfam" id="PF11927">
    <property type="entry name" value="HODM_asu-like"/>
    <property type="match status" value="1"/>
</dbReference>
<dbReference type="EMBL" id="KV454538">
    <property type="protein sequence ID" value="ODV70072.1"/>
    <property type="molecule type" value="Genomic_DNA"/>
</dbReference>
<reference evidence="2" key="1">
    <citation type="submission" date="2016-05" db="EMBL/GenBank/DDBJ databases">
        <title>Comparative genomics of biotechnologically important yeasts.</title>
        <authorList>
            <consortium name="DOE Joint Genome Institute"/>
            <person name="Riley R."/>
            <person name="Haridas S."/>
            <person name="Wolfe K.H."/>
            <person name="Lopes M.R."/>
            <person name="Hittinger C.T."/>
            <person name="Goker M."/>
            <person name="Salamov A."/>
            <person name="Wisecaver J."/>
            <person name="Long T.M."/>
            <person name="Aerts A.L."/>
            <person name="Barry K."/>
            <person name="Choi C."/>
            <person name="Clum A."/>
            <person name="Coughlan A.Y."/>
            <person name="Deshpande S."/>
            <person name="Douglass A.P."/>
            <person name="Hanson S.J."/>
            <person name="Klenk H.-P."/>
            <person name="Labutti K."/>
            <person name="Lapidus A."/>
            <person name="Lindquist E."/>
            <person name="Lipzen A."/>
            <person name="Meier-Kolthoff J.P."/>
            <person name="Ohm R.A."/>
            <person name="Otillar R.P."/>
            <person name="Pangilinan J."/>
            <person name="Peng Y."/>
            <person name="Rokas A."/>
            <person name="Rosa C.A."/>
            <person name="Scheuner C."/>
            <person name="Sibirny A.A."/>
            <person name="Slot J.C."/>
            <person name="Stielow J.B."/>
            <person name="Sun H."/>
            <person name="Kurtzman C.P."/>
            <person name="Blackwell M."/>
            <person name="Grigoriev I.V."/>
            <person name="Jeffries T.W."/>
        </authorList>
    </citation>
    <scope>NUCLEOTIDE SEQUENCE [LARGE SCALE GENOMIC DNA]</scope>
    <source>
        <strain evidence="2">NRRL Y-1933</strain>
    </source>
</reference>
<dbReference type="Proteomes" id="UP000095085">
    <property type="component" value="Unassembled WGS sequence"/>
</dbReference>